<dbReference type="InterPro" id="IPR011108">
    <property type="entry name" value="RMMBL"/>
</dbReference>
<protein>
    <submittedName>
        <fullName evidence="4">Cleavage and polyadenylation specificity factor subunit 3-II</fullName>
    </submittedName>
</protein>
<dbReference type="Proteomes" id="UP000247409">
    <property type="component" value="Unassembled WGS sequence"/>
</dbReference>
<keyword evidence="1" id="KW-0378">Hydrolase</keyword>
<feature type="domain" description="Metallo-beta-lactamase" evidence="2">
    <location>
        <begin position="15"/>
        <end position="229"/>
    </location>
</feature>
<dbReference type="Pfam" id="PF07521">
    <property type="entry name" value="RMMBL"/>
    <property type="match status" value="1"/>
</dbReference>
<dbReference type="Gene3D" id="3.60.15.10">
    <property type="entry name" value="Ribonuclease Z/Hydroxyacylglutathione hydrolase-like"/>
    <property type="match status" value="1"/>
</dbReference>
<dbReference type="Gene3D" id="3.40.50.10890">
    <property type="match status" value="1"/>
</dbReference>
<dbReference type="InterPro" id="IPR001279">
    <property type="entry name" value="Metallo-B-lactamas"/>
</dbReference>
<dbReference type="SMART" id="SM00849">
    <property type="entry name" value="Lactamase_B"/>
    <property type="match status" value="1"/>
</dbReference>
<name>A0A2V3IG33_9FLOR</name>
<keyword evidence="5" id="KW-1185">Reference proteome</keyword>
<accession>A0A2V3IG33</accession>
<evidence type="ECO:0000313" key="4">
    <source>
        <dbReference type="EMBL" id="PXF41034.1"/>
    </source>
</evidence>
<comment type="caution">
    <text evidence="4">The sequence shown here is derived from an EMBL/GenBank/DDBJ whole genome shotgun (WGS) entry which is preliminary data.</text>
</comment>
<sequence length="506" mass="56069">MSIEIQVLGAGCEVGRSCILLTIKDRRILFDCGAHPGFEDEDRFPAFQKLPSGVLNEIEAILVSHYHFDHVGGLPYLTEILSCPAAVYMTEPTEELSRLLLKDFVATSKGRNQSCPYTESDVEKCLERVKTLQLGDQVTVGTPNDISVATFYAGHAIGGVMFFVQHAGTSVLYSGDYCMSSDGHLGAARVPFGLQPDVFISEGTYCNVLYPEGRFRREEELVDTIVKTVQNDGKVLIPIPALGKTQGICSMISKHLESSALANIPIYITEGFASKANMSHIKHSEWTVTRKLGCWECERRQGGKKRSRFNDACSHELLKNLRPFHRNEHWNLVYQKGPMILFATPGNMSTGVSCDVFKVWSSSPQNLVVMPGFLLTNVVSSRVSSEVLAATDTSAPDIRCRTVNQISHIHSDKRGILRMCRQIQAKGVVLVHGEKQRLTEFKKELGQTLGVPCYAPEIGELLRIDTGELKRSGFGDGRRNNLSELTTKWRSVLSSYERMTKGGSNS</sequence>
<gene>
    <name evidence="4" type="ORF">BWQ96_09249</name>
</gene>
<reference evidence="4 5" key="1">
    <citation type="journal article" date="2018" name="Mol. Biol. Evol.">
        <title>Analysis of the draft genome of the red seaweed Gracilariopsis chorda provides insights into genome size evolution in Rhodophyta.</title>
        <authorList>
            <person name="Lee J."/>
            <person name="Yang E.C."/>
            <person name="Graf L."/>
            <person name="Yang J.H."/>
            <person name="Qiu H."/>
            <person name="Zel Zion U."/>
            <person name="Chan C.X."/>
            <person name="Stephens T.G."/>
            <person name="Weber A.P.M."/>
            <person name="Boo G.H."/>
            <person name="Boo S.M."/>
            <person name="Kim K.M."/>
            <person name="Shin Y."/>
            <person name="Jung M."/>
            <person name="Lee S.J."/>
            <person name="Yim H.S."/>
            <person name="Lee J.H."/>
            <person name="Bhattacharya D."/>
            <person name="Yoon H.S."/>
        </authorList>
    </citation>
    <scope>NUCLEOTIDE SEQUENCE [LARGE SCALE GENOMIC DNA]</scope>
    <source>
        <strain evidence="4 5">SKKU-2015</strain>
        <tissue evidence="4">Whole body</tissue>
    </source>
</reference>
<proteinExistence type="predicted"/>
<dbReference type="OrthoDB" id="10249535at2759"/>
<dbReference type="GO" id="GO:0004521">
    <property type="term" value="F:RNA endonuclease activity"/>
    <property type="evidence" value="ECO:0007669"/>
    <property type="project" value="TreeGrafter"/>
</dbReference>
<dbReference type="Pfam" id="PF10996">
    <property type="entry name" value="Beta-Casp"/>
    <property type="match status" value="1"/>
</dbReference>
<dbReference type="GO" id="GO:0016180">
    <property type="term" value="P:snRNA processing"/>
    <property type="evidence" value="ECO:0007669"/>
    <property type="project" value="TreeGrafter"/>
</dbReference>
<dbReference type="GO" id="GO:0005634">
    <property type="term" value="C:nucleus"/>
    <property type="evidence" value="ECO:0007669"/>
    <property type="project" value="TreeGrafter"/>
</dbReference>
<dbReference type="STRING" id="448386.A0A2V3IG33"/>
<dbReference type="InterPro" id="IPR036866">
    <property type="entry name" value="RibonucZ/Hydroxyglut_hydro"/>
</dbReference>
<dbReference type="SMART" id="SM01027">
    <property type="entry name" value="Beta-Casp"/>
    <property type="match status" value="1"/>
</dbReference>
<dbReference type="EMBL" id="NBIV01000241">
    <property type="protein sequence ID" value="PXF41034.1"/>
    <property type="molecule type" value="Genomic_DNA"/>
</dbReference>
<dbReference type="PANTHER" id="PTHR11203:SF37">
    <property type="entry name" value="INTEGRATOR COMPLEX SUBUNIT 11"/>
    <property type="match status" value="1"/>
</dbReference>
<evidence type="ECO:0000259" key="3">
    <source>
        <dbReference type="SMART" id="SM01027"/>
    </source>
</evidence>
<dbReference type="GO" id="GO:0016787">
    <property type="term" value="F:hydrolase activity"/>
    <property type="evidence" value="ECO:0007669"/>
    <property type="project" value="UniProtKB-KW"/>
</dbReference>
<dbReference type="SUPFAM" id="SSF56281">
    <property type="entry name" value="Metallo-hydrolase/oxidoreductase"/>
    <property type="match status" value="1"/>
</dbReference>
<evidence type="ECO:0000256" key="1">
    <source>
        <dbReference type="ARBA" id="ARBA00022801"/>
    </source>
</evidence>
<dbReference type="Pfam" id="PF16661">
    <property type="entry name" value="Lactamase_B_6"/>
    <property type="match status" value="1"/>
</dbReference>
<organism evidence="4 5">
    <name type="scientific">Gracilariopsis chorda</name>
    <dbReference type="NCBI Taxonomy" id="448386"/>
    <lineage>
        <taxon>Eukaryota</taxon>
        <taxon>Rhodophyta</taxon>
        <taxon>Florideophyceae</taxon>
        <taxon>Rhodymeniophycidae</taxon>
        <taxon>Gracilariales</taxon>
        <taxon>Gracilariaceae</taxon>
        <taxon>Gracilariopsis</taxon>
    </lineage>
</organism>
<dbReference type="PANTHER" id="PTHR11203">
    <property type="entry name" value="CLEAVAGE AND POLYADENYLATION SPECIFICITY FACTOR FAMILY MEMBER"/>
    <property type="match status" value="1"/>
</dbReference>
<dbReference type="InterPro" id="IPR022712">
    <property type="entry name" value="Beta_Casp"/>
</dbReference>
<dbReference type="AlphaFoldDB" id="A0A2V3IG33"/>
<dbReference type="InterPro" id="IPR050698">
    <property type="entry name" value="MBL"/>
</dbReference>
<evidence type="ECO:0000313" key="5">
    <source>
        <dbReference type="Proteomes" id="UP000247409"/>
    </source>
</evidence>
<evidence type="ECO:0000259" key="2">
    <source>
        <dbReference type="SMART" id="SM00849"/>
    </source>
</evidence>
<feature type="domain" description="Beta-Casp" evidence="3">
    <location>
        <begin position="245"/>
        <end position="379"/>
    </location>
</feature>